<dbReference type="Proteomes" id="UP001054902">
    <property type="component" value="Unassembled WGS sequence"/>
</dbReference>
<dbReference type="GO" id="GO:0004674">
    <property type="term" value="F:protein serine/threonine kinase activity"/>
    <property type="evidence" value="ECO:0007669"/>
    <property type="project" value="TreeGrafter"/>
</dbReference>
<dbReference type="EMBL" id="BLLK01000047">
    <property type="protein sequence ID" value="GFH54436.1"/>
    <property type="molecule type" value="Genomic_DNA"/>
</dbReference>
<comment type="caution">
    <text evidence="3">The sequence shown here is derived from an EMBL/GenBank/DDBJ whole genome shotgun (WGS) entry which is preliminary data.</text>
</comment>
<reference evidence="3 4" key="1">
    <citation type="journal article" date="2021" name="Sci. Rep.">
        <title>The genome of the diatom Chaetoceros tenuissimus carries an ancient integrated fragment of an extant virus.</title>
        <authorList>
            <person name="Hongo Y."/>
            <person name="Kimura K."/>
            <person name="Takaki Y."/>
            <person name="Yoshida Y."/>
            <person name="Baba S."/>
            <person name="Kobayashi G."/>
            <person name="Nagasaki K."/>
            <person name="Hano T."/>
            <person name="Tomaru Y."/>
        </authorList>
    </citation>
    <scope>NUCLEOTIDE SEQUENCE [LARGE SCALE GENOMIC DNA]</scope>
    <source>
        <strain evidence="3 4">NIES-3715</strain>
    </source>
</reference>
<dbReference type="SUPFAM" id="SSF56112">
    <property type="entry name" value="Protein kinase-like (PK-like)"/>
    <property type="match status" value="1"/>
</dbReference>
<feature type="compositionally biased region" description="Acidic residues" evidence="1">
    <location>
        <begin position="173"/>
        <end position="183"/>
    </location>
</feature>
<gene>
    <name evidence="3" type="ORF">CTEN210_10912</name>
</gene>
<dbReference type="GO" id="GO:0005524">
    <property type="term" value="F:ATP binding"/>
    <property type="evidence" value="ECO:0007669"/>
    <property type="project" value="InterPro"/>
</dbReference>
<name>A0AAD3H8T3_9STRA</name>
<protein>
    <recommendedName>
        <fullName evidence="2">Protein kinase domain-containing protein</fullName>
    </recommendedName>
</protein>
<dbReference type="InterPro" id="IPR011009">
    <property type="entry name" value="Kinase-like_dom_sf"/>
</dbReference>
<evidence type="ECO:0000313" key="4">
    <source>
        <dbReference type="Proteomes" id="UP001054902"/>
    </source>
</evidence>
<dbReference type="SMART" id="SM00220">
    <property type="entry name" value="S_TKc"/>
    <property type="match status" value="1"/>
</dbReference>
<evidence type="ECO:0000256" key="1">
    <source>
        <dbReference type="SAM" id="MobiDB-lite"/>
    </source>
</evidence>
<dbReference type="Gene3D" id="3.30.200.20">
    <property type="entry name" value="Phosphorylase Kinase, domain 1"/>
    <property type="match status" value="1"/>
</dbReference>
<dbReference type="InterPro" id="IPR051681">
    <property type="entry name" value="Ser/Thr_Kinases-Pseudokinases"/>
</dbReference>
<feature type="domain" description="Protein kinase" evidence="2">
    <location>
        <begin position="133"/>
        <end position="444"/>
    </location>
</feature>
<proteinExistence type="predicted"/>
<dbReference type="Pfam" id="PF00069">
    <property type="entry name" value="Pkinase"/>
    <property type="match status" value="1"/>
</dbReference>
<evidence type="ECO:0000259" key="2">
    <source>
        <dbReference type="PROSITE" id="PS50011"/>
    </source>
</evidence>
<dbReference type="PROSITE" id="PS50011">
    <property type="entry name" value="PROTEIN_KINASE_DOM"/>
    <property type="match status" value="1"/>
</dbReference>
<dbReference type="PANTHER" id="PTHR44329">
    <property type="entry name" value="SERINE/THREONINE-PROTEIN KINASE TNNI3K-RELATED"/>
    <property type="match status" value="1"/>
</dbReference>
<accession>A0AAD3H8T3</accession>
<evidence type="ECO:0000313" key="3">
    <source>
        <dbReference type="EMBL" id="GFH54436.1"/>
    </source>
</evidence>
<sequence length="446" mass="50737">MNLVASHSRHKLEKRENTEKTVSVEMEEVDETAVPCNIRQEQIAPIRQSSLPICSEEETLFEELDDAAISMPILTQTHARTSSAPLPEDREVALKKNCERSLRRMSMGSNIVTKEKSILHESNHSYRFSPQDVEEGPVLGQGSFAYVRQGSIRNIDIQSSCSSRNLRNHGEESMDCDGNSEDEMDDGTLTELNQGNYYAVKKLRQDLSDSRRVHGAIDLAREAQFLMALSHPHIVGFNGVGNDPGTSGFFILIEKLNKTLTSEIALWRAQSAYLDKNAMNIKIVDYAHKIASALSYLHSKNMIYRDLKPDNVGFNAKGDIKLFDLGLAKELLDDRKVKEDEFILSLAGTGRYMAPEVLSGKLYGLPADTFSFSLLFWQMLHQDTPFKDLNARQHRRGLLMWKTRPKISKKIPSAVKKIVKKGWEHKPKKRLRMKNIERLLHEYLHE</sequence>
<feature type="region of interest" description="Disordered" evidence="1">
    <location>
        <begin position="1"/>
        <end position="22"/>
    </location>
</feature>
<keyword evidence="4" id="KW-1185">Reference proteome</keyword>
<organism evidence="3 4">
    <name type="scientific">Chaetoceros tenuissimus</name>
    <dbReference type="NCBI Taxonomy" id="426638"/>
    <lineage>
        <taxon>Eukaryota</taxon>
        <taxon>Sar</taxon>
        <taxon>Stramenopiles</taxon>
        <taxon>Ochrophyta</taxon>
        <taxon>Bacillariophyta</taxon>
        <taxon>Coscinodiscophyceae</taxon>
        <taxon>Chaetocerotophycidae</taxon>
        <taxon>Chaetocerotales</taxon>
        <taxon>Chaetocerotaceae</taxon>
        <taxon>Chaetoceros</taxon>
    </lineage>
</organism>
<dbReference type="InterPro" id="IPR000719">
    <property type="entry name" value="Prot_kinase_dom"/>
</dbReference>
<feature type="region of interest" description="Disordered" evidence="1">
    <location>
        <begin position="163"/>
        <end position="183"/>
    </location>
</feature>
<dbReference type="AlphaFoldDB" id="A0AAD3H8T3"/>
<dbReference type="Gene3D" id="1.10.510.10">
    <property type="entry name" value="Transferase(Phosphotransferase) domain 1"/>
    <property type="match status" value="1"/>
</dbReference>